<sequence>MSFASSSTHTLVKAADAWSADLKAAVLLDCAMTAYSRQYAFNARPHDLPVRNIRWGQRPLGGGMSNTSCLGALAVAYELARAGAEYTSGMRDAHHPTHMTRTAGRLAVFALAHAVFLAACSTIPLTPASGPPVTTIDVVERGWHTDVCVQVQDVPDLQAWLAQDFVGATHLCFGFGEREFAMTREHSILATLSALWPGRGAILMTVLRDTPVAAYGADKVVTLQVAAAGKVRLAAYLDRSVQRDELSHPVRLGDGPYAGSRYFGATANYAGYYTCNTWTADALRSAQLPVDGTILFASTVFRQARNVAACQQPGHFTGTGPACIPR</sequence>
<dbReference type="KEGG" id="bcai:K788_0005023"/>
<dbReference type="Proteomes" id="UP000019146">
    <property type="component" value="Plasmid unnamed"/>
</dbReference>
<geneLocation type="plasmid" evidence="2"/>
<name>A0A0P0RL67_9BURK</name>
<dbReference type="Pfam" id="PF09601">
    <property type="entry name" value="DUF2459"/>
    <property type="match status" value="1"/>
</dbReference>
<gene>
    <name evidence="1" type="ORF">K788_0005023</name>
</gene>
<dbReference type="EMBL" id="CP012748">
    <property type="protein sequence ID" value="ALL69494.1"/>
    <property type="molecule type" value="Genomic_DNA"/>
</dbReference>
<keyword evidence="1" id="KW-0449">Lipoprotein</keyword>
<organism evidence="1 2">
    <name type="scientific">Paraburkholderia caribensis MBA4</name>
    <dbReference type="NCBI Taxonomy" id="1323664"/>
    <lineage>
        <taxon>Bacteria</taxon>
        <taxon>Pseudomonadati</taxon>
        <taxon>Pseudomonadota</taxon>
        <taxon>Betaproteobacteria</taxon>
        <taxon>Burkholderiales</taxon>
        <taxon>Burkholderiaceae</taxon>
        <taxon>Paraburkholderia</taxon>
    </lineage>
</organism>
<dbReference type="InterPro" id="IPR011727">
    <property type="entry name" value="CHP02117"/>
</dbReference>
<proteinExistence type="predicted"/>
<accession>A0A0P0RL67</accession>
<evidence type="ECO:0000313" key="2">
    <source>
        <dbReference type="Proteomes" id="UP000019146"/>
    </source>
</evidence>
<keyword evidence="1" id="KW-0614">Plasmid</keyword>
<dbReference type="AlphaFoldDB" id="A0A0P0RL67"/>
<evidence type="ECO:0000313" key="1">
    <source>
        <dbReference type="EMBL" id="ALL69494.1"/>
    </source>
</evidence>
<reference evidence="1 2" key="1">
    <citation type="journal article" date="2014" name="Genome Announc.">
        <title>Draft Genome Sequence of the Haloacid-Degrading Burkholderia caribensis Strain MBA4.</title>
        <authorList>
            <person name="Pan Y."/>
            <person name="Kong K.F."/>
            <person name="Tsang J.S."/>
        </authorList>
    </citation>
    <scope>NUCLEOTIDE SEQUENCE [LARGE SCALE GENOMIC DNA]</scope>
    <source>
        <strain evidence="1 2">MBA4</strain>
        <plasmid evidence="2">Plasmid</plasmid>
    </source>
</reference>
<protein>
    <submittedName>
        <fullName evidence="1">Putative outer membrane lipoprotein</fullName>
    </submittedName>
</protein>